<evidence type="ECO:0000256" key="11">
    <source>
        <dbReference type="ARBA" id="ARBA00023180"/>
    </source>
</evidence>
<sequence length="736" mass="84916">MTLLIAKSFNTMHGYLLLLFVFCAFIVGCTWAADKELLVITVATEGTDGFKQFLRSTKKYGLKVKVLGMGETWKGGNMNFAGGGFKVNLLKKEVEKHRDDENLIIMFTDSYDVVFTEGAETILERFAKFDARVVFSAEGYCWPDLSLQDKYPPVKPSEKRYLNSGGFMGYASEVHQILQYSPLENGSDDQRYYTSIFLNRPLRGKLNIKLDTKSEIFQTLHGALGDIMIKFRGDHSYLYNVLTGTSPIVIHGNGPIKVEFNRLANYLADGWTTSAGCLSCKEDTIVLRGLKREDYPTLLLGLFLEQPTPFIREFFQHIAALNYPKDRIDLYIHNKEVYHDKHVTAFLDEHREEYQSVTYISPSDNVGETMGRNWAIEECVKKNCQYYFTVDALAHLTDPDVLIELIQQNRSLIAPLLSRPEKLWSNFWGALNNKGYYARSEDYIDVVEDKKLGLWNVPFVMNAVLVQGHCMERMRNAHSHNPHVDPDMSFCEKARDSGYFMYVTNMKRYGHLVSAEGFETFHPFNELYNIFENPYDWERRYLHENHSKVLNENVLIEEPCPDVYWFPIFTAIFCDEFVATMEASNKWSNGDHSDPRLAGGYENVPTVDIHMNQVGFERHWLHILATYVRPLQEKVFIGYFHNPPHAIMNFIVRYRPDEQPLLRPHHDSSTYTINVALNTAGVDFEGGGCNFIRYNCAITSPRKGWMFMHPGRLTHYHEGLRTTKGTRYIMISFVDP</sequence>
<keyword evidence="15" id="KW-1185">Reference proteome</keyword>
<dbReference type="GO" id="GO:0031418">
    <property type="term" value="F:L-ascorbic acid binding"/>
    <property type="evidence" value="ECO:0007669"/>
    <property type="project" value="UniProtKB-KW"/>
</dbReference>
<dbReference type="PANTHER" id="PTHR10730:SF45">
    <property type="entry name" value="PROCOLLAGEN-LYSINE,2-OXOGLUTARATE 5-DIOXYGENASE"/>
    <property type="match status" value="1"/>
</dbReference>
<keyword evidence="11" id="KW-0325">Glycoprotein</keyword>
<dbReference type="PANTHER" id="PTHR10730">
    <property type="entry name" value="PROCOLLAGEN-LYSINE,2-OXOGLUTARATE 5-DIOXYGENASE/GLYCOSYLTRANSFERASE 25 FAMILY MEMBER"/>
    <property type="match status" value="1"/>
</dbReference>
<keyword evidence="6" id="KW-0256">Endoplasmic reticulum</keyword>
<evidence type="ECO:0000259" key="13">
    <source>
        <dbReference type="PROSITE" id="PS51471"/>
    </source>
</evidence>
<keyword evidence="10" id="KW-0408">Iron</keyword>
<dbReference type="InterPro" id="IPR029044">
    <property type="entry name" value="Nucleotide-diphossugar_trans"/>
</dbReference>
<dbReference type="EC" id="1.14.11.4" evidence="3"/>
<dbReference type="PROSITE" id="PS51471">
    <property type="entry name" value="FE2OG_OXY"/>
    <property type="match status" value="1"/>
</dbReference>
<evidence type="ECO:0000256" key="7">
    <source>
        <dbReference type="ARBA" id="ARBA00022896"/>
    </source>
</evidence>
<dbReference type="InterPro" id="IPR006620">
    <property type="entry name" value="Pro_4_hyd_alph"/>
</dbReference>
<dbReference type="Pfam" id="PF25342">
    <property type="entry name" value="GT_PLOD"/>
    <property type="match status" value="1"/>
</dbReference>
<accession>A0AAN9G3H5</accession>
<dbReference type="SUPFAM" id="SSF53448">
    <property type="entry name" value="Nucleotide-diphospho-sugar transferases"/>
    <property type="match status" value="1"/>
</dbReference>
<dbReference type="InterPro" id="IPR057589">
    <property type="entry name" value="GT_PLOD"/>
</dbReference>
<dbReference type="AlphaFoldDB" id="A0AAN9G3H5"/>
<evidence type="ECO:0000256" key="10">
    <source>
        <dbReference type="ARBA" id="ARBA00023004"/>
    </source>
</evidence>
<dbReference type="SMART" id="SM00702">
    <property type="entry name" value="P4Hc"/>
    <property type="match status" value="1"/>
</dbReference>
<evidence type="ECO:0000256" key="1">
    <source>
        <dbReference type="ARBA" id="ARBA00001961"/>
    </source>
</evidence>
<comment type="cofactor">
    <cofactor evidence="1">
        <name>L-ascorbate</name>
        <dbReference type="ChEBI" id="CHEBI:38290"/>
    </cofactor>
</comment>
<keyword evidence="8" id="KW-0223">Dioxygenase</keyword>
<evidence type="ECO:0000256" key="4">
    <source>
        <dbReference type="ARBA" id="ARBA00022723"/>
    </source>
</evidence>
<proteinExistence type="predicted"/>
<name>A0AAN9G3H5_9CAEN</name>
<organism evidence="14 15">
    <name type="scientific">Littorina saxatilis</name>
    <dbReference type="NCBI Taxonomy" id="31220"/>
    <lineage>
        <taxon>Eukaryota</taxon>
        <taxon>Metazoa</taxon>
        <taxon>Spiralia</taxon>
        <taxon>Lophotrochozoa</taxon>
        <taxon>Mollusca</taxon>
        <taxon>Gastropoda</taxon>
        <taxon>Caenogastropoda</taxon>
        <taxon>Littorinimorpha</taxon>
        <taxon>Littorinoidea</taxon>
        <taxon>Littorinidae</taxon>
        <taxon>Littorina</taxon>
    </lineage>
</organism>
<dbReference type="InterPro" id="IPR050757">
    <property type="entry name" value="Collagen_mod_GT25"/>
</dbReference>
<dbReference type="EMBL" id="JBAMIC010000019">
    <property type="protein sequence ID" value="KAK7094083.1"/>
    <property type="molecule type" value="Genomic_DNA"/>
</dbReference>
<gene>
    <name evidence="14" type="ORF">V1264_007751</name>
</gene>
<keyword evidence="9" id="KW-0560">Oxidoreductase</keyword>
<keyword evidence="4" id="KW-0479">Metal-binding</keyword>
<dbReference type="PROSITE" id="PS51257">
    <property type="entry name" value="PROKAR_LIPOPROTEIN"/>
    <property type="match status" value="1"/>
</dbReference>
<evidence type="ECO:0000256" key="6">
    <source>
        <dbReference type="ARBA" id="ARBA00022824"/>
    </source>
</evidence>
<dbReference type="GO" id="GO:0005783">
    <property type="term" value="C:endoplasmic reticulum"/>
    <property type="evidence" value="ECO:0007669"/>
    <property type="project" value="UniProtKB-SubCell"/>
</dbReference>
<dbReference type="GO" id="GO:0005506">
    <property type="term" value="F:iron ion binding"/>
    <property type="evidence" value="ECO:0007669"/>
    <property type="project" value="InterPro"/>
</dbReference>
<reference evidence="14 15" key="1">
    <citation type="submission" date="2024-02" db="EMBL/GenBank/DDBJ databases">
        <title>Chromosome-scale genome assembly of the rough periwinkle Littorina saxatilis.</title>
        <authorList>
            <person name="De Jode A."/>
            <person name="Faria R."/>
            <person name="Formenti G."/>
            <person name="Sims Y."/>
            <person name="Smith T.P."/>
            <person name="Tracey A."/>
            <person name="Wood J.M.D."/>
            <person name="Zagrodzka Z.B."/>
            <person name="Johannesson K."/>
            <person name="Butlin R.K."/>
            <person name="Leder E.H."/>
        </authorList>
    </citation>
    <scope>NUCLEOTIDE SEQUENCE [LARGE SCALE GENOMIC DNA]</scope>
    <source>
        <strain evidence="14">Snail1</strain>
        <tissue evidence="14">Muscle</tissue>
    </source>
</reference>
<protein>
    <recommendedName>
        <fullName evidence="3">procollagen-lysine 5-dioxygenase</fullName>
        <ecNumber evidence="3">1.14.11.4</ecNumber>
    </recommendedName>
</protein>
<evidence type="ECO:0000256" key="9">
    <source>
        <dbReference type="ARBA" id="ARBA00023002"/>
    </source>
</evidence>
<dbReference type="InterPro" id="IPR044861">
    <property type="entry name" value="IPNS-like_FE2OG_OXY"/>
</dbReference>
<keyword evidence="5" id="KW-0732">Signal</keyword>
<evidence type="ECO:0000256" key="2">
    <source>
        <dbReference type="ARBA" id="ARBA00004240"/>
    </source>
</evidence>
<feature type="domain" description="Fe2OG dioxygenase" evidence="13">
    <location>
        <begin position="643"/>
        <end position="736"/>
    </location>
</feature>
<dbReference type="Gene3D" id="2.60.120.620">
    <property type="entry name" value="q2cbj1_9rhob like domain"/>
    <property type="match status" value="1"/>
</dbReference>
<dbReference type="Proteomes" id="UP001374579">
    <property type="component" value="Unassembled WGS sequence"/>
</dbReference>
<dbReference type="Pfam" id="PF03171">
    <property type="entry name" value="2OG-FeII_Oxy"/>
    <property type="match status" value="1"/>
</dbReference>
<evidence type="ECO:0000256" key="5">
    <source>
        <dbReference type="ARBA" id="ARBA00022729"/>
    </source>
</evidence>
<comment type="subcellular location">
    <subcellularLocation>
        <location evidence="2">Endoplasmic reticulum</location>
    </subcellularLocation>
</comment>
<evidence type="ECO:0000256" key="12">
    <source>
        <dbReference type="ARBA" id="ARBA00047930"/>
    </source>
</evidence>
<comment type="catalytic activity">
    <reaction evidence="12">
        <text>L-lysyl-[collagen] + 2-oxoglutarate + O2 = (5R)-5-hydroxy-L-lysyl-[collagen] + succinate + CO2</text>
        <dbReference type="Rhea" id="RHEA:16569"/>
        <dbReference type="Rhea" id="RHEA-COMP:12751"/>
        <dbReference type="Rhea" id="RHEA-COMP:12752"/>
        <dbReference type="ChEBI" id="CHEBI:15379"/>
        <dbReference type="ChEBI" id="CHEBI:16526"/>
        <dbReference type="ChEBI" id="CHEBI:16810"/>
        <dbReference type="ChEBI" id="CHEBI:29969"/>
        <dbReference type="ChEBI" id="CHEBI:30031"/>
        <dbReference type="ChEBI" id="CHEBI:133442"/>
        <dbReference type="EC" id="1.14.11.4"/>
    </reaction>
</comment>
<comment type="caution">
    <text evidence="14">The sequence shown here is derived from an EMBL/GenBank/DDBJ whole genome shotgun (WGS) entry which is preliminary data.</text>
</comment>
<dbReference type="InterPro" id="IPR005123">
    <property type="entry name" value="Oxoglu/Fe-dep_dioxygenase_dom"/>
</dbReference>
<evidence type="ECO:0000256" key="3">
    <source>
        <dbReference type="ARBA" id="ARBA00012264"/>
    </source>
</evidence>
<dbReference type="GO" id="GO:0008475">
    <property type="term" value="F:procollagen-lysine 5-dioxygenase activity"/>
    <property type="evidence" value="ECO:0007669"/>
    <property type="project" value="UniProtKB-EC"/>
</dbReference>
<evidence type="ECO:0000313" key="14">
    <source>
        <dbReference type="EMBL" id="KAK7094083.1"/>
    </source>
</evidence>
<evidence type="ECO:0000256" key="8">
    <source>
        <dbReference type="ARBA" id="ARBA00022964"/>
    </source>
</evidence>
<evidence type="ECO:0000313" key="15">
    <source>
        <dbReference type="Proteomes" id="UP001374579"/>
    </source>
</evidence>
<keyword evidence="7" id="KW-0847">Vitamin C</keyword>